<dbReference type="RefSeq" id="WP_161317212.1">
    <property type="nucleotide sequence ID" value="NZ_WTUW01000009.1"/>
</dbReference>
<comment type="caution">
    <text evidence="2">The sequence shown here is derived from an EMBL/GenBank/DDBJ whole genome shotgun (WGS) entry which is preliminary data.</text>
</comment>
<evidence type="ECO:0000313" key="3">
    <source>
        <dbReference type="Proteomes" id="UP000476030"/>
    </source>
</evidence>
<evidence type="ECO:0000313" key="2">
    <source>
        <dbReference type="EMBL" id="MZR32465.1"/>
    </source>
</evidence>
<dbReference type="InterPro" id="IPR052342">
    <property type="entry name" value="MCH/BMMD"/>
</dbReference>
<gene>
    <name evidence="2" type="ORF">GQE98_17630</name>
</gene>
<organism evidence="2 3">
    <name type="scientific">Sneathiella litorea</name>
    <dbReference type="NCBI Taxonomy" id="2606216"/>
    <lineage>
        <taxon>Bacteria</taxon>
        <taxon>Pseudomonadati</taxon>
        <taxon>Pseudomonadota</taxon>
        <taxon>Alphaproteobacteria</taxon>
        <taxon>Sneathiellales</taxon>
        <taxon>Sneathiellaceae</taxon>
        <taxon>Sneathiella</taxon>
    </lineage>
</organism>
<accession>A0A6L8WBM4</accession>
<protein>
    <submittedName>
        <fullName evidence="2">Acyl dehydratase</fullName>
    </submittedName>
</protein>
<keyword evidence="3" id="KW-1185">Reference proteome</keyword>
<dbReference type="PANTHER" id="PTHR43664">
    <property type="entry name" value="MONOAMINE OXIDASE-RELATED"/>
    <property type="match status" value="1"/>
</dbReference>
<feature type="domain" description="MaoC-like" evidence="1">
    <location>
        <begin position="16"/>
        <end position="113"/>
    </location>
</feature>
<dbReference type="InterPro" id="IPR002539">
    <property type="entry name" value="MaoC-like_dom"/>
</dbReference>
<evidence type="ECO:0000259" key="1">
    <source>
        <dbReference type="Pfam" id="PF01575"/>
    </source>
</evidence>
<dbReference type="Pfam" id="PF01575">
    <property type="entry name" value="MaoC_dehydratas"/>
    <property type="match status" value="1"/>
</dbReference>
<proteinExistence type="predicted"/>
<dbReference type="SUPFAM" id="SSF54637">
    <property type="entry name" value="Thioesterase/thiol ester dehydrase-isomerase"/>
    <property type="match status" value="1"/>
</dbReference>
<dbReference type="Gene3D" id="3.10.129.10">
    <property type="entry name" value="Hotdog Thioesterase"/>
    <property type="match status" value="1"/>
</dbReference>
<dbReference type="Proteomes" id="UP000476030">
    <property type="component" value="Unassembled WGS sequence"/>
</dbReference>
<dbReference type="PANTHER" id="PTHR43664:SF1">
    <property type="entry name" value="BETA-METHYLMALYL-COA DEHYDRATASE"/>
    <property type="match status" value="1"/>
</dbReference>
<dbReference type="CDD" id="cd03454">
    <property type="entry name" value="YdeM"/>
    <property type="match status" value="1"/>
</dbReference>
<dbReference type="EMBL" id="WTUW01000009">
    <property type="protein sequence ID" value="MZR32465.1"/>
    <property type="molecule type" value="Genomic_DNA"/>
</dbReference>
<sequence>MTKIYFEDIAVGDTTTSHSRTVTKEEIIDFARKYDPQSFHIDEEAAKKSIYGGLIASGWHTASNLMRLLVDNATNNRAGLGSPGFDDLRWVRPVRPGDSLRYESTVVETRKSASRPEMGIVRADVNLLNQNDEIVLSLKSIGMVKTRPI</sequence>
<dbReference type="AlphaFoldDB" id="A0A6L8WBM4"/>
<dbReference type="InterPro" id="IPR029069">
    <property type="entry name" value="HotDog_dom_sf"/>
</dbReference>
<reference evidence="2 3" key="1">
    <citation type="submission" date="2019-12" db="EMBL/GenBank/DDBJ databases">
        <title>Snethiella sp. nov. sp. isolated from sea sand.</title>
        <authorList>
            <person name="Kim J."/>
            <person name="Jeong S.E."/>
            <person name="Jung H.S."/>
            <person name="Jeon C.O."/>
        </authorList>
    </citation>
    <scope>NUCLEOTIDE SEQUENCE [LARGE SCALE GENOMIC DNA]</scope>
    <source>
        <strain evidence="2 3">DP05</strain>
    </source>
</reference>
<name>A0A6L8WBM4_9PROT</name>